<reference evidence="12" key="1">
    <citation type="submission" date="2017-06" db="EMBL/GenBank/DDBJ databases">
        <title>Genome analysis of Fimbriiglobus ruber SP5, the first member of the order Planctomycetales with confirmed chitinolytic capability.</title>
        <authorList>
            <person name="Ravin N.V."/>
            <person name="Rakitin A.L."/>
            <person name="Ivanova A.A."/>
            <person name="Beletsky A.V."/>
            <person name="Kulichevskaya I.S."/>
            <person name="Mardanov A.V."/>
            <person name="Dedysh S.N."/>
        </authorList>
    </citation>
    <scope>NUCLEOTIDE SEQUENCE [LARGE SCALE GENOMIC DNA]</scope>
    <source>
        <strain evidence="12">SP5</strain>
    </source>
</reference>
<keyword evidence="3 8" id="KW-0808">Transferase</keyword>
<dbReference type="SUPFAM" id="SSF53383">
    <property type="entry name" value="PLP-dependent transferases"/>
    <property type="match status" value="1"/>
</dbReference>
<dbReference type="NCBIfam" id="TIGR00474">
    <property type="entry name" value="selA"/>
    <property type="match status" value="1"/>
</dbReference>
<comment type="pathway">
    <text evidence="8">Aminoacyl-tRNA biosynthesis; selenocysteinyl-tRNA(Sec) biosynthesis; selenocysteinyl-tRNA(Sec) from L-seryl-tRNA(Sec) (bacterial route): step 1/1.</text>
</comment>
<dbReference type="PANTHER" id="PTHR32328">
    <property type="entry name" value="L-SERYL-TRNA(SEC) SELENIUM TRANSFERASE"/>
    <property type="match status" value="1"/>
</dbReference>
<dbReference type="Pfam" id="PF03841">
    <property type="entry name" value="SelA"/>
    <property type="match status" value="1"/>
</dbReference>
<evidence type="ECO:0000313" key="12">
    <source>
        <dbReference type="Proteomes" id="UP000214646"/>
    </source>
</evidence>
<comment type="subcellular location">
    <subcellularLocation>
        <location evidence="8">Cytoplasm</location>
    </subcellularLocation>
</comment>
<evidence type="ECO:0000256" key="9">
    <source>
        <dbReference type="PIRSR" id="PIRSR618319-50"/>
    </source>
</evidence>
<evidence type="ECO:0000256" key="1">
    <source>
        <dbReference type="ARBA" id="ARBA00001933"/>
    </source>
</evidence>
<evidence type="ECO:0000259" key="10">
    <source>
        <dbReference type="Pfam" id="PF12390"/>
    </source>
</evidence>
<dbReference type="InterPro" id="IPR004534">
    <property type="entry name" value="SelA_trans"/>
</dbReference>
<dbReference type="InterPro" id="IPR015424">
    <property type="entry name" value="PyrdxlP-dep_Trfase"/>
</dbReference>
<comment type="function">
    <text evidence="8">Converts seryl-tRNA(Sec) to selenocysteinyl-tRNA(Sec) required for selenoprotein biosynthesis.</text>
</comment>
<comment type="similarity">
    <text evidence="7 8">Belongs to the SelA family.</text>
</comment>
<dbReference type="OrthoDB" id="9787096at2"/>
<keyword evidence="12" id="KW-1185">Reference proteome</keyword>
<evidence type="ECO:0000256" key="5">
    <source>
        <dbReference type="ARBA" id="ARBA00022917"/>
    </source>
</evidence>
<evidence type="ECO:0000256" key="3">
    <source>
        <dbReference type="ARBA" id="ARBA00022679"/>
    </source>
</evidence>
<dbReference type="Pfam" id="PF12390">
    <property type="entry name" value="Se-cys_synth_N"/>
    <property type="match status" value="1"/>
</dbReference>
<protein>
    <recommendedName>
        <fullName evidence="8">L-seryl-tRNA(Sec) selenium transferase</fullName>
        <ecNumber evidence="8">2.9.1.1</ecNumber>
    </recommendedName>
    <alternativeName>
        <fullName evidence="8">Selenocysteine synthase</fullName>
        <shortName evidence="8">Sec synthase</shortName>
    </alternativeName>
    <alternativeName>
        <fullName evidence="8">Selenocysteinyl-tRNA(Sec) synthase</fullName>
    </alternativeName>
</protein>
<dbReference type="PANTHER" id="PTHR32328:SF0">
    <property type="entry name" value="L-SERYL-TRNA(SEC) SELENIUM TRANSFERASE"/>
    <property type="match status" value="1"/>
</dbReference>
<organism evidence="11 12">
    <name type="scientific">Fimbriiglobus ruber</name>
    <dbReference type="NCBI Taxonomy" id="1908690"/>
    <lineage>
        <taxon>Bacteria</taxon>
        <taxon>Pseudomonadati</taxon>
        <taxon>Planctomycetota</taxon>
        <taxon>Planctomycetia</taxon>
        <taxon>Gemmatales</taxon>
        <taxon>Gemmataceae</taxon>
        <taxon>Fimbriiglobus</taxon>
    </lineage>
</organism>
<sequence>MSDRPYHLIPAVSKVLALPEIAAASARFGHEAVATAVRDEVDQLRAVVTAGQALGDERLTPNALATRVLARLADAAIPTVRPVINATGIILHTNLGRSPVHETAALAAYEAARGYLNLEMDLATGSRSSRQDGIRAGIQALTGAESATAVNNCAAATVIVLRTLAQGKEVIVSRGQLIEIGGSFRIPDIMATSGAILREVGTTNITRARDYETAIGPNTGLIMRIHASNFRVSGFTQSVGIDELVAIGKRCQIPVVDDVGSGLAVDLSAFGLTGEPLVSDGIRAGADLVMFSGDKLLGGPQAGIIAGRASLIQRIERDPLMRAFRLDKMTLAALEATLRLYRDPARAVREIPTLRSISTPVSALRERCERLAGRLRDIEALASVTVRDDTTYVGGGSLPDQALPTVVVALVARHLGETAFSTRLRSGTPAVVGRVKDQEVLLDLRTVFDRQEDDLVAAIRAAAASHPVTP</sequence>
<dbReference type="AlphaFoldDB" id="A0A225E0W9"/>
<feature type="domain" description="L-seryl-tRNA selenium transferase N-terminal" evidence="10">
    <location>
        <begin position="9"/>
        <end position="45"/>
    </location>
</feature>
<dbReference type="GO" id="GO:0001717">
    <property type="term" value="P:conversion of seryl-tRNAsec to selenocys-tRNAsec"/>
    <property type="evidence" value="ECO:0007669"/>
    <property type="project" value="UniProtKB-UniRule"/>
</dbReference>
<dbReference type="RefSeq" id="WP_088251992.1">
    <property type="nucleotide sequence ID" value="NZ_NIDE01000001.1"/>
</dbReference>
<evidence type="ECO:0000256" key="6">
    <source>
        <dbReference type="ARBA" id="ARBA00023266"/>
    </source>
</evidence>
<dbReference type="GO" id="GO:0001514">
    <property type="term" value="P:selenocysteine incorporation"/>
    <property type="evidence" value="ECO:0007669"/>
    <property type="project" value="UniProtKB-UniRule"/>
</dbReference>
<feature type="modified residue" description="N6-(pyridoxal phosphate)lysine" evidence="8 9">
    <location>
        <position position="295"/>
    </location>
</feature>
<dbReference type="InterPro" id="IPR025862">
    <property type="entry name" value="SelA_trans_N_dom"/>
</dbReference>
<proteinExistence type="inferred from homology"/>
<dbReference type="GO" id="GO:0004125">
    <property type="term" value="F:L-seryl-tRNA(Sec) selenium transferase activity"/>
    <property type="evidence" value="ECO:0007669"/>
    <property type="project" value="UniProtKB-UniRule"/>
</dbReference>
<dbReference type="Gene3D" id="3.90.1150.180">
    <property type="match status" value="1"/>
</dbReference>
<dbReference type="Gene3D" id="3.40.640.10">
    <property type="entry name" value="Type I PLP-dependent aspartate aminotransferase-like (Major domain)"/>
    <property type="match status" value="1"/>
</dbReference>
<dbReference type="UniPathway" id="UPA00906">
    <property type="reaction ID" value="UER00896"/>
</dbReference>
<comment type="cofactor">
    <cofactor evidence="1 8 9">
        <name>pyridoxal 5'-phosphate</name>
        <dbReference type="ChEBI" id="CHEBI:597326"/>
    </cofactor>
</comment>
<evidence type="ECO:0000256" key="4">
    <source>
        <dbReference type="ARBA" id="ARBA00022898"/>
    </source>
</evidence>
<keyword evidence="6 8" id="KW-0711">Selenium</keyword>
<dbReference type="EC" id="2.9.1.1" evidence="8"/>
<comment type="caution">
    <text evidence="11">The sequence shown here is derived from an EMBL/GenBank/DDBJ whole genome shotgun (WGS) entry which is preliminary data.</text>
</comment>
<comment type="catalytic activity">
    <reaction evidence="8">
        <text>L-seryl-tRNA(Sec) + selenophosphate + H(+) = L-selenocysteinyl-tRNA(Sec) + phosphate</text>
        <dbReference type="Rhea" id="RHEA:22728"/>
        <dbReference type="Rhea" id="RHEA-COMP:9742"/>
        <dbReference type="Rhea" id="RHEA-COMP:9743"/>
        <dbReference type="ChEBI" id="CHEBI:15378"/>
        <dbReference type="ChEBI" id="CHEBI:16144"/>
        <dbReference type="ChEBI" id="CHEBI:43474"/>
        <dbReference type="ChEBI" id="CHEBI:78533"/>
        <dbReference type="ChEBI" id="CHEBI:78573"/>
        <dbReference type="EC" id="2.9.1.1"/>
    </reaction>
</comment>
<dbReference type="HAMAP" id="MF_00423">
    <property type="entry name" value="SelA"/>
    <property type="match status" value="1"/>
</dbReference>
<dbReference type="InterPro" id="IPR018319">
    <property type="entry name" value="SelA-like"/>
</dbReference>
<dbReference type="EMBL" id="NIDE01000001">
    <property type="protein sequence ID" value="OWK46813.1"/>
    <property type="molecule type" value="Genomic_DNA"/>
</dbReference>
<evidence type="ECO:0000256" key="2">
    <source>
        <dbReference type="ARBA" id="ARBA00022490"/>
    </source>
</evidence>
<keyword evidence="4 8" id="KW-0663">Pyridoxal phosphate</keyword>
<evidence type="ECO:0000313" key="11">
    <source>
        <dbReference type="EMBL" id="OWK46813.1"/>
    </source>
</evidence>
<keyword evidence="5 8" id="KW-0648">Protein biosynthesis</keyword>
<evidence type="ECO:0000256" key="8">
    <source>
        <dbReference type="HAMAP-Rule" id="MF_00423"/>
    </source>
</evidence>
<name>A0A225E0W9_9BACT</name>
<dbReference type="Proteomes" id="UP000214646">
    <property type="component" value="Unassembled WGS sequence"/>
</dbReference>
<gene>
    <name evidence="8" type="primary">selA</name>
    <name evidence="11" type="ORF">FRUB_00512</name>
</gene>
<evidence type="ECO:0000256" key="7">
    <source>
        <dbReference type="ARBA" id="ARBA00044507"/>
    </source>
</evidence>
<accession>A0A225E0W9</accession>
<dbReference type="GO" id="GO:0005737">
    <property type="term" value="C:cytoplasm"/>
    <property type="evidence" value="ECO:0007669"/>
    <property type="project" value="UniProtKB-SubCell"/>
</dbReference>
<dbReference type="InterPro" id="IPR015421">
    <property type="entry name" value="PyrdxlP-dep_Trfase_major"/>
</dbReference>
<keyword evidence="2 8" id="KW-0963">Cytoplasm</keyword>